<accession>S7TZA5</accession>
<keyword evidence="7" id="KW-1185">Reference proteome</keyword>
<dbReference type="GO" id="GO:0046872">
    <property type="term" value="F:metal ion binding"/>
    <property type="evidence" value="ECO:0007669"/>
    <property type="project" value="UniProtKB-KW"/>
</dbReference>
<dbReference type="Gene3D" id="1.10.760.10">
    <property type="entry name" value="Cytochrome c-like domain"/>
    <property type="match status" value="1"/>
</dbReference>
<evidence type="ECO:0000256" key="1">
    <source>
        <dbReference type="ARBA" id="ARBA00022617"/>
    </source>
</evidence>
<dbReference type="AlphaFoldDB" id="S7TZA5"/>
<dbReference type="OrthoDB" id="9773456at2"/>
<dbReference type="RefSeq" id="WP_020876040.1">
    <property type="nucleotide sequence ID" value="NZ_ATHJ01000066.1"/>
</dbReference>
<dbReference type="InterPro" id="IPR009056">
    <property type="entry name" value="Cyt_c-like_dom"/>
</dbReference>
<dbReference type="GO" id="GO:0020037">
    <property type="term" value="F:heme binding"/>
    <property type="evidence" value="ECO:0007669"/>
    <property type="project" value="InterPro"/>
</dbReference>
<evidence type="ECO:0000259" key="5">
    <source>
        <dbReference type="PROSITE" id="PS51007"/>
    </source>
</evidence>
<dbReference type="PROSITE" id="PS51257">
    <property type="entry name" value="PROKAR_LIPOPROTEIN"/>
    <property type="match status" value="1"/>
</dbReference>
<dbReference type="Pfam" id="PF13442">
    <property type="entry name" value="Cytochrome_CBB3"/>
    <property type="match status" value="1"/>
</dbReference>
<sequence>MRRIILALFCALVATGCNDWRMWETPAVKPHEVPLLVMDGQTVPLADAEAVYRLTDGKALRSPVSAEDPEVLAAGEAGYQIYCAQCHGKYHDGNGTVGQSFEPLPTDLRSERVQFQTDGELFKTVSYGLVDGRQPALATTIAIPERWQIVAYVRSLGVR</sequence>
<keyword evidence="2 4" id="KW-0479">Metal-binding</keyword>
<evidence type="ECO:0000313" key="7">
    <source>
        <dbReference type="Proteomes" id="UP000014977"/>
    </source>
</evidence>
<evidence type="ECO:0000256" key="4">
    <source>
        <dbReference type="PROSITE-ProRule" id="PRU00433"/>
    </source>
</evidence>
<evidence type="ECO:0000256" key="2">
    <source>
        <dbReference type="ARBA" id="ARBA00022723"/>
    </source>
</evidence>
<gene>
    <name evidence="6" type="ORF">dsmv_1656</name>
</gene>
<proteinExistence type="predicted"/>
<protein>
    <recommendedName>
        <fullName evidence="5">Cytochrome c domain-containing protein</fullName>
    </recommendedName>
</protein>
<dbReference type="PROSITE" id="PS51007">
    <property type="entry name" value="CYTC"/>
    <property type="match status" value="1"/>
</dbReference>
<name>S7TZA5_DESML</name>
<organism evidence="6 7">
    <name type="scientific">Desulfococcus multivorans DSM 2059</name>
    <dbReference type="NCBI Taxonomy" id="1121405"/>
    <lineage>
        <taxon>Bacteria</taxon>
        <taxon>Pseudomonadati</taxon>
        <taxon>Thermodesulfobacteriota</taxon>
        <taxon>Desulfobacteria</taxon>
        <taxon>Desulfobacterales</taxon>
        <taxon>Desulfococcaceae</taxon>
        <taxon>Desulfococcus</taxon>
    </lineage>
</organism>
<evidence type="ECO:0000313" key="6">
    <source>
        <dbReference type="EMBL" id="EPR42382.1"/>
    </source>
</evidence>
<dbReference type="STRING" id="897.B2D07_12740"/>
<dbReference type="eggNOG" id="COG2010">
    <property type="taxonomic scope" value="Bacteria"/>
</dbReference>
<dbReference type="EMBL" id="ATHJ01000066">
    <property type="protein sequence ID" value="EPR42382.1"/>
    <property type="molecule type" value="Genomic_DNA"/>
</dbReference>
<dbReference type="GO" id="GO:0009055">
    <property type="term" value="F:electron transfer activity"/>
    <property type="evidence" value="ECO:0007669"/>
    <property type="project" value="InterPro"/>
</dbReference>
<reference evidence="6 7" key="1">
    <citation type="journal article" date="2013" name="Genome Announc.">
        <title>Draft genome sequences for three mercury-methylating, sulfate-reducing bacteria.</title>
        <authorList>
            <person name="Brown S.D."/>
            <person name="Hurt R.A.Jr."/>
            <person name="Gilmour C.C."/>
            <person name="Elias D.A."/>
        </authorList>
    </citation>
    <scope>NUCLEOTIDE SEQUENCE [LARGE SCALE GENOMIC DNA]</scope>
    <source>
        <strain evidence="6 7">DSM 2059</strain>
    </source>
</reference>
<keyword evidence="3 4" id="KW-0408">Iron</keyword>
<evidence type="ECO:0000256" key="3">
    <source>
        <dbReference type="ARBA" id="ARBA00023004"/>
    </source>
</evidence>
<dbReference type="InterPro" id="IPR036909">
    <property type="entry name" value="Cyt_c-like_dom_sf"/>
</dbReference>
<dbReference type="PANTHER" id="PTHR40394:SF2">
    <property type="entry name" value="QUINOL:CYTOCHROME C OXIDOREDUCTASE MEMBRANE PROTEIN"/>
    <property type="match status" value="1"/>
</dbReference>
<feature type="domain" description="Cytochrome c" evidence="5">
    <location>
        <begin position="70"/>
        <end position="157"/>
    </location>
</feature>
<comment type="caution">
    <text evidence="6">The sequence shown here is derived from an EMBL/GenBank/DDBJ whole genome shotgun (WGS) entry which is preliminary data.</text>
</comment>
<dbReference type="PANTHER" id="PTHR40394">
    <property type="entry name" value="LIPOPROTEIN-RELATED"/>
    <property type="match status" value="1"/>
</dbReference>
<keyword evidence="1 4" id="KW-0349">Heme</keyword>
<dbReference type="SUPFAM" id="SSF46626">
    <property type="entry name" value="Cytochrome c"/>
    <property type="match status" value="1"/>
</dbReference>
<dbReference type="Proteomes" id="UP000014977">
    <property type="component" value="Unassembled WGS sequence"/>
</dbReference>